<dbReference type="SUPFAM" id="SSF158499">
    <property type="entry name" value="DnaD domain-like"/>
    <property type="match status" value="1"/>
</dbReference>
<dbReference type="Proteomes" id="UP000315128">
    <property type="component" value="Chromosome"/>
</dbReference>
<keyword evidence="4" id="KW-1185">Reference proteome</keyword>
<evidence type="ECO:0000313" key="3">
    <source>
        <dbReference type="EMBL" id="QDK71485.1"/>
    </source>
</evidence>
<evidence type="ECO:0000256" key="1">
    <source>
        <dbReference type="ARBA" id="ARBA00093462"/>
    </source>
</evidence>
<name>A0A514ZA90_9LACT</name>
<dbReference type="InterPro" id="IPR036390">
    <property type="entry name" value="WH_DNA-bd_sf"/>
</dbReference>
<dbReference type="EMBL" id="CP041356">
    <property type="protein sequence ID" value="QDK71485.1"/>
    <property type="molecule type" value="Genomic_DNA"/>
</dbReference>
<dbReference type="OrthoDB" id="3199595at2"/>
<dbReference type="InterPro" id="IPR036388">
    <property type="entry name" value="WH-like_DNA-bd_sf"/>
</dbReference>
<feature type="domain" description="DnaB/C C-terminal" evidence="2">
    <location>
        <begin position="150"/>
        <end position="220"/>
    </location>
</feature>
<proteinExistence type="inferred from homology"/>
<dbReference type="AlphaFoldDB" id="A0A514ZA90"/>
<dbReference type="InterPro" id="IPR006343">
    <property type="entry name" value="DnaB/C_C"/>
</dbReference>
<protein>
    <submittedName>
        <fullName evidence="3">DnaD domain protein</fullName>
    </submittedName>
</protein>
<dbReference type="KEGG" id="lack:FLP15_10325"/>
<accession>A0A514ZA90</accession>
<organism evidence="3 4">
    <name type="scientific">Lactococcus protaetiae</name>
    <dbReference type="NCBI Taxonomy" id="2592653"/>
    <lineage>
        <taxon>Bacteria</taxon>
        <taxon>Bacillati</taxon>
        <taxon>Bacillota</taxon>
        <taxon>Bacilli</taxon>
        <taxon>Lactobacillales</taxon>
        <taxon>Streptococcaceae</taxon>
        <taxon>Lactococcus</taxon>
    </lineage>
</organism>
<dbReference type="RefSeq" id="WP_142767049.1">
    <property type="nucleotide sequence ID" value="NZ_CP041356.1"/>
</dbReference>
<dbReference type="Pfam" id="PF07261">
    <property type="entry name" value="DnaB_2"/>
    <property type="match status" value="1"/>
</dbReference>
<gene>
    <name evidence="3" type="ORF">FLP15_10325</name>
</gene>
<dbReference type="NCBIfam" id="TIGR01446">
    <property type="entry name" value="DnaD_dom"/>
    <property type="match status" value="1"/>
</dbReference>
<comment type="similarity">
    <text evidence="1">Belongs to the DnaB/DnaD family.</text>
</comment>
<dbReference type="InterPro" id="IPR034829">
    <property type="entry name" value="DnaD-like_sf"/>
</dbReference>
<reference evidence="3 4" key="1">
    <citation type="submission" date="2019-07" db="EMBL/GenBank/DDBJ databases">
        <title>Genome sequencing of KACC 19320.</title>
        <authorList>
            <person name="Heo J."/>
            <person name="Kim S.-J."/>
            <person name="Kim J.-S."/>
            <person name="Hong S.-B."/>
            <person name="Kwon S.-W."/>
        </authorList>
    </citation>
    <scope>NUCLEOTIDE SEQUENCE [LARGE SCALE GENOMIC DNA]</scope>
    <source>
        <strain evidence="3 4">KACC 19320</strain>
    </source>
</reference>
<dbReference type="Gene3D" id="1.10.10.10">
    <property type="entry name" value="Winged helix-like DNA-binding domain superfamily/Winged helix DNA-binding domain"/>
    <property type="match status" value="1"/>
</dbReference>
<dbReference type="SUPFAM" id="SSF46785">
    <property type="entry name" value="Winged helix' DNA-binding domain"/>
    <property type="match status" value="1"/>
</dbReference>
<dbReference type="PANTHER" id="PTHR37293:SF5">
    <property type="entry name" value="DNA REPLICATION PROTEIN"/>
    <property type="match status" value="1"/>
</dbReference>
<dbReference type="InterPro" id="IPR053162">
    <property type="entry name" value="DnaD"/>
</dbReference>
<dbReference type="Pfam" id="PF13730">
    <property type="entry name" value="HTH_36"/>
    <property type="match status" value="1"/>
</dbReference>
<dbReference type="Gene3D" id="1.10.10.630">
    <property type="entry name" value="DnaD domain-like"/>
    <property type="match status" value="1"/>
</dbReference>
<dbReference type="PANTHER" id="PTHR37293">
    <property type="entry name" value="PHAGE REPLICATION PROTEIN-RELATED"/>
    <property type="match status" value="1"/>
</dbReference>
<evidence type="ECO:0000313" key="4">
    <source>
        <dbReference type="Proteomes" id="UP000315128"/>
    </source>
</evidence>
<evidence type="ECO:0000259" key="2">
    <source>
        <dbReference type="Pfam" id="PF07261"/>
    </source>
</evidence>
<sequence>MTIDKESDFEGVNYYVVIHAQVLHDNRLTPLARLIYGEIAALANINGYAWISNGKLAEKYKVSIKTISVSISSLQELGYIESKLTYKENSKEVEQRNIYISPINKNVNTPFTKNSIPPLQKGNEGMEEKVKENNTFNNTINKSSSLLEILSFYEANFGTISGYIRERISDWSELHSYEMVIKAMSIAVDSGNRNLKYVDGILKNWEHGNIKSLSDLKNHEGLRNKKIEKKNKGYDEELGF</sequence>